<dbReference type="InterPro" id="IPR036390">
    <property type="entry name" value="WH_DNA-bd_sf"/>
</dbReference>
<proteinExistence type="predicted"/>
<evidence type="ECO:0000313" key="3">
    <source>
        <dbReference type="Proteomes" id="UP001304298"/>
    </source>
</evidence>
<name>A0ABU5RIW4_9PSEU</name>
<dbReference type="EMBL" id="JAYFSI010000014">
    <property type="protein sequence ID" value="MEA5366221.1"/>
    <property type="molecule type" value="Genomic_DNA"/>
</dbReference>
<feature type="region of interest" description="Disordered" evidence="1">
    <location>
        <begin position="98"/>
        <end position="126"/>
    </location>
</feature>
<reference evidence="2 3" key="1">
    <citation type="submission" date="2023-12" db="EMBL/GenBank/DDBJ databases">
        <title>Amycolatopsis sp. V23-08.</title>
        <authorList>
            <person name="Somphong A."/>
        </authorList>
    </citation>
    <scope>NUCLEOTIDE SEQUENCE [LARGE SCALE GENOMIC DNA]</scope>
    <source>
        <strain evidence="2 3">V23-08</strain>
    </source>
</reference>
<evidence type="ECO:0000313" key="2">
    <source>
        <dbReference type="EMBL" id="MEA5366221.1"/>
    </source>
</evidence>
<dbReference type="SUPFAM" id="SSF46785">
    <property type="entry name" value="Winged helix' DNA-binding domain"/>
    <property type="match status" value="1"/>
</dbReference>
<sequence>MTEMDAERLRQVSQHAFGQRYRLELMLAIASTDDGIVCLTDLAKTLQITISNLQSPLRALVNTGLISPLPRGDSRRKFYIRNPSAAWSWAQELSEHGQRDVLTTSSSPVDAGSAGNDGMSPGSDIP</sequence>
<dbReference type="InterPro" id="IPR036388">
    <property type="entry name" value="WH-like_DNA-bd_sf"/>
</dbReference>
<dbReference type="Gene3D" id="1.10.10.10">
    <property type="entry name" value="Winged helix-like DNA-binding domain superfamily/Winged helix DNA-binding domain"/>
    <property type="match status" value="1"/>
</dbReference>
<protein>
    <submittedName>
        <fullName evidence="2">Uncharacterized protein</fullName>
    </submittedName>
</protein>
<dbReference type="Proteomes" id="UP001304298">
    <property type="component" value="Unassembled WGS sequence"/>
</dbReference>
<keyword evidence="3" id="KW-1185">Reference proteome</keyword>
<accession>A0ABU5RIW4</accession>
<organism evidence="2 3">
    <name type="scientific">Amycolatopsis heterodermiae</name>
    <dbReference type="NCBI Taxonomy" id="3110235"/>
    <lineage>
        <taxon>Bacteria</taxon>
        <taxon>Bacillati</taxon>
        <taxon>Actinomycetota</taxon>
        <taxon>Actinomycetes</taxon>
        <taxon>Pseudonocardiales</taxon>
        <taxon>Pseudonocardiaceae</taxon>
        <taxon>Amycolatopsis</taxon>
    </lineage>
</organism>
<dbReference type="RefSeq" id="WP_323335306.1">
    <property type="nucleotide sequence ID" value="NZ_JAYFSI010000014.1"/>
</dbReference>
<evidence type="ECO:0000256" key="1">
    <source>
        <dbReference type="SAM" id="MobiDB-lite"/>
    </source>
</evidence>
<comment type="caution">
    <text evidence="2">The sequence shown here is derived from an EMBL/GenBank/DDBJ whole genome shotgun (WGS) entry which is preliminary data.</text>
</comment>
<gene>
    <name evidence="2" type="ORF">VA596_42295</name>
</gene>